<protein>
    <recommendedName>
        <fullName evidence="2">CHK kinase-like domain-containing protein</fullName>
    </recommendedName>
</protein>
<evidence type="ECO:0000256" key="1">
    <source>
        <dbReference type="SAM" id="MobiDB-lite"/>
    </source>
</evidence>
<dbReference type="AlphaFoldDB" id="A0A553PSA8"/>
<dbReference type="SMART" id="SM00587">
    <property type="entry name" value="CHK"/>
    <property type="match status" value="1"/>
</dbReference>
<sequence>MGRTDGLVAPRNPKDFTKDWAERIMVDYKMKYDSLFLKTPGVLRVLDVIAKENPNPGMLSNSYLVQVSYKLGDKGFHVESWFVKIPKSPSTATMDSVEAFMYSKMFPLMQGFINENYGGIDFKLPVPKAYFCAFDENFEKGRNMCVIEDLRGRNFKPLESKVCGVAYMRSTMRCLAQFHSAAVALQHHIGGRGNFLLNYPLIVEKELPKMKLIKRLFEQRLMAYILYLFQIHPDLKHQLMMLAKFEKHLFKVFKAIYKDEALRNLQILIHGDSKMDNFLFKKDTWSEEEQYSARLIDWQGVCFDILSSDLVWTLYGFMKNLPDKNSQVDSFLDYSVAFYHEELVKHLRCFGLRPEEVGLPGDDYDAVCLIKKGFVLEFLKVAVLNPIISIRNPDLLLEWFQDRDNKPVPSPEQLFKGGQSYLSFVHLQFTIATEIGVFHDLAPLCFTALKESMFAGFGPKTDSDDEDDEDDEGKGEIRRPNGSGNQSNAHTGGQNGVGKQDTCTGTSGTSGSPYGSSGAANHDSKPGFYASMSLDLAQIRMPDRFNKRAAEDPFNYRYKRRFFGKDQSSDKAVKKVQATRMYPVLITEHKLPHPQRLEFVFKLEVQAIKVEAVTLKTQKRSKAPNKAKAKANVTHSKPMGNMGFVHEEEEGDTPEGEEDVAGIPIQIIGERVAKRIEKPVKAPIAFPDILDDAFEDESVNLEINQGQPGTTKERKISSLDFIGGVPQACQDLFQSEEEPDVSLMSTSADPSSEVGSVGLPRKLSGVTLPGQSATFFSRQTTLEDDMSITLDHEEDECGLLANHLSSQLLIEDFQTTSTTIHEILDNHGSYQSTDFPDVLDSSDEELEVVHSTIYIKASG</sequence>
<accession>A0A553PSA8</accession>
<feature type="domain" description="CHK kinase-like" evidence="2">
    <location>
        <begin position="145"/>
        <end position="349"/>
    </location>
</feature>
<dbReference type="Gene3D" id="3.90.1200.10">
    <property type="match status" value="1"/>
</dbReference>
<feature type="region of interest" description="Disordered" evidence="1">
    <location>
        <begin position="737"/>
        <end position="758"/>
    </location>
</feature>
<name>A0A553PSA8_TIGCA</name>
<comment type="caution">
    <text evidence="3">The sequence shown here is derived from an EMBL/GenBank/DDBJ whole genome shotgun (WGS) entry which is preliminary data.</text>
</comment>
<feature type="region of interest" description="Disordered" evidence="1">
    <location>
        <begin position="619"/>
        <end position="642"/>
    </location>
</feature>
<evidence type="ECO:0000313" key="4">
    <source>
        <dbReference type="Proteomes" id="UP000318571"/>
    </source>
</evidence>
<dbReference type="EMBL" id="VCGU01000001">
    <property type="protein sequence ID" value="TRY80567.1"/>
    <property type="molecule type" value="Genomic_DNA"/>
</dbReference>
<dbReference type="Proteomes" id="UP000318571">
    <property type="component" value="Chromosome 12"/>
</dbReference>
<evidence type="ECO:0000313" key="3">
    <source>
        <dbReference type="EMBL" id="TRY80567.1"/>
    </source>
</evidence>
<feature type="compositionally biased region" description="Basic residues" evidence="1">
    <location>
        <begin position="619"/>
        <end position="629"/>
    </location>
</feature>
<dbReference type="PANTHER" id="PTHR11012:SF30">
    <property type="entry name" value="PROTEIN KINASE-LIKE DOMAIN-CONTAINING"/>
    <property type="match status" value="1"/>
</dbReference>
<keyword evidence="4" id="KW-1185">Reference proteome</keyword>
<feature type="region of interest" description="Disordered" evidence="1">
    <location>
        <begin position="457"/>
        <end position="520"/>
    </location>
</feature>
<feature type="compositionally biased region" description="Polar residues" evidence="1">
    <location>
        <begin position="743"/>
        <end position="754"/>
    </location>
</feature>
<gene>
    <name evidence="3" type="ORF">TCAL_04551</name>
</gene>
<dbReference type="SUPFAM" id="SSF56112">
    <property type="entry name" value="Protein kinase-like (PK-like)"/>
    <property type="match status" value="1"/>
</dbReference>
<dbReference type="PANTHER" id="PTHR11012">
    <property type="entry name" value="PROTEIN KINASE-LIKE DOMAIN-CONTAINING"/>
    <property type="match status" value="1"/>
</dbReference>
<organism evidence="3 4">
    <name type="scientific">Tigriopus californicus</name>
    <name type="common">Marine copepod</name>
    <dbReference type="NCBI Taxonomy" id="6832"/>
    <lineage>
        <taxon>Eukaryota</taxon>
        <taxon>Metazoa</taxon>
        <taxon>Ecdysozoa</taxon>
        <taxon>Arthropoda</taxon>
        <taxon>Crustacea</taxon>
        <taxon>Multicrustacea</taxon>
        <taxon>Hexanauplia</taxon>
        <taxon>Copepoda</taxon>
        <taxon>Harpacticoida</taxon>
        <taxon>Harpacticidae</taxon>
        <taxon>Tigriopus</taxon>
    </lineage>
</organism>
<feature type="compositionally biased region" description="Low complexity" evidence="1">
    <location>
        <begin position="502"/>
        <end position="518"/>
    </location>
</feature>
<evidence type="ECO:0000259" key="2">
    <source>
        <dbReference type="SMART" id="SM00587"/>
    </source>
</evidence>
<feature type="compositionally biased region" description="Polar residues" evidence="1">
    <location>
        <begin position="482"/>
        <end position="492"/>
    </location>
</feature>
<dbReference type="InterPro" id="IPR004119">
    <property type="entry name" value="EcKL"/>
</dbReference>
<reference evidence="3 4" key="1">
    <citation type="journal article" date="2018" name="Nat. Ecol. Evol.">
        <title>Genomic signatures of mitonuclear coevolution across populations of Tigriopus californicus.</title>
        <authorList>
            <person name="Barreto F.S."/>
            <person name="Watson E.T."/>
            <person name="Lima T.G."/>
            <person name="Willett C.S."/>
            <person name="Edmands S."/>
            <person name="Li W."/>
            <person name="Burton R.S."/>
        </authorList>
    </citation>
    <scope>NUCLEOTIDE SEQUENCE [LARGE SCALE GENOMIC DNA]</scope>
    <source>
        <strain evidence="3 4">San Diego</strain>
    </source>
</reference>
<dbReference type="InterPro" id="IPR011009">
    <property type="entry name" value="Kinase-like_dom_sf"/>
</dbReference>
<dbReference type="Pfam" id="PF02958">
    <property type="entry name" value="EcKL"/>
    <property type="match status" value="1"/>
</dbReference>
<feature type="compositionally biased region" description="Acidic residues" evidence="1">
    <location>
        <begin position="463"/>
        <end position="473"/>
    </location>
</feature>
<proteinExistence type="predicted"/>
<dbReference type="InterPro" id="IPR015897">
    <property type="entry name" value="CHK_kinase-like"/>
</dbReference>